<gene>
    <name evidence="5" type="ORF">K7432_008988</name>
</gene>
<evidence type="ECO:0000313" key="5">
    <source>
        <dbReference type="EMBL" id="KAK9763933.1"/>
    </source>
</evidence>
<accession>A0ABR2WQY0</accession>
<evidence type="ECO:0000256" key="3">
    <source>
        <dbReference type="ARBA" id="ARBA00022801"/>
    </source>
</evidence>
<evidence type="ECO:0000313" key="6">
    <source>
        <dbReference type="Proteomes" id="UP001479436"/>
    </source>
</evidence>
<dbReference type="Pfam" id="PF05761">
    <property type="entry name" value="5_nucleotid"/>
    <property type="match status" value="1"/>
</dbReference>
<dbReference type="InterPro" id="IPR023214">
    <property type="entry name" value="HAD_sf"/>
</dbReference>
<protein>
    <submittedName>
        <fullName evidence="5">Uncharacterized protein</fullName>
    </submittedName>
</protein>
<keyword evidence="3" id="KW-0378">Hydrolase</keyword>
<evidence type="ECO:0000256" key="2">
    <source>
        <dbReference type="ARBA" id="ARBA00022723"/>
    </source>
</evidence>
<dbReference type="EMBL" id="JASJQH010000529">
    <property type="protein sequence ID" value="KAK9763933.1"/>
    <property type="molecule type" value="Genomic_DNA"/>
</dbReference>
<dbReference type="Proteomes" id="UP001479436">
    <property type="component" value="Unassembled WGS sequence"/>
</dbReference>
<dbReference type="PANTHER" id="PTHR12103:SF12">
    <property type="entry name" value="FI20020P1"/>
    <property type="match status" value="1"/>
</dbReference>
<comment type="caution">
    <text evidence="5">The sequence shown here is derived from an EMBL/GenBank/DDBJ whole genome shotgun (WGS) entry which is preliminary data.</text>
</comment>
<keyword evidence="2" id="KW-0479">Metal-binding</keyword>
<comment type="similarity">
    <text evidence="1">Belongs to the 5'(3')-deoxyribonucleotidase family.</text>
</comment>
<dbReference type="NCBIfam" id="TIGR02244">
    <property type="entry name" value="HAD-IG-Ncltidse"/>
    <property type="match status" value="1"/>
</dbReference>
<proteinExistence type="inferred from homology"/>
<evidence type="ECO:0000256" key="1">
    <source>
        <dbReference type="ARBA" id="ARBA00009589"/>
    </source>
</evidence>
<organism evidence="5 6">
    <name type="scientific">Basidiobolus ranarum</name>
    <dbReference type="NCBI Taxonomy" id="34480"/>
    <lineage>
        <taxon>Eukaryota</taxon>
        <taxon>Fungi</taxon>
        <taxon>Fungi incertae sedis</taxon>
        <taxon>Zoopagomycota</taxon>
        <taxon>Entomophthoromycotina</taxon>
        <taxon>Basidiobolomycetes</taxon>
        <taxon>Basidiobolales</taxon>
        <taxon>Basidiobolaceae</taxon>
        <taxon>Basidiobolus</taxon>
    </lineage>
</organism>
<evidence type="ECO:0000256" key="4">
    <source>
        <dbReference type="ARBA" id="ARBA00022842"/>
    </source>
</evidence>
<keyword evidence="4" id="KW-0460">Magnesium</keyword>
<dbReference type="InterPro" id="IPR008380">
    <property type="entry name" value="HAD-SF_hydro_IG_5-nucl"/>
</dbReference>
<keyword evidence="6" id="KW-1185">Reference proteome</keyword>
<dbReference type="Gene3D" id="3.40.50.1000">
    <property type="entry name" value="HAD superfamily/HAD-like"/>
    <property type="match status" value="1"/>
</dbReference>
<dbReference type="SUPFAM" id="SSF56784">
    <property type="entry name" value="HAD-like"/>
    <property type="match status" value="1"/>
</dbReference>
<sequence length="389" mass="45471">MYTTPSKKIVSTIFQAKQVRAFYPLLLQTSTRRLHTSLGTGDRKFPDIKTDLNSPNGSLEIDLIERYYQRKQTIFADKPHTNPNHLIHNNHVFANNEINLNKISVYGFDYDYTLANYSDMLPIMIYTKVRDMLVDHLKYPSGLKDLAYDPKFAIRGLHYDFQTGWMMKIDGFHNIQLTTVHYGRERIKNRDLIIERHHGIHVSPNYLEKNMRQLIDMFSIPEACLLADVIQYFVDHNIRFHPRYLADDIWKMGRLLHTADSTGLAVIHVEMMKSIDVYLKKNPTIVEYLENLRKNGKKLFLLTNSSYAFVDRGMSYMTSSHNWRNLFDVCIFASNKPHFYNSSRPFRKVHTCHSKYATASWDYVNSFVPGEVYQGGNIKQFSKLTGWTG</sequence>
<name>A0ABR2WQY0_9FUNG</name>
<dbReference type="PANTHER" id="PTHR12103">
    <property type="entry name" value="5'-NUCLEOTIDASE DOMAIN-CONTAINING"/>
    <property type="match status" value="1"/>
</dbReference>
<dbReference type="InterPro" id="IPR036412">
    <property type="entry name" value="HAD-like_sf"/>
</dbReference>
<reference evidence="5 6" key="1">
    <citation type="submission" date="2023-04" db="EMBL/GenBank/DDBJ databases">
        <title>Genome of Basidiobolus ranarum AG-B5.</title>
        <authorList>
            <person name="Stajich J.E."/>
            <person name="Carter-House D."/>
            <person name="Gryganskyi A."/>
        </authorList>
    </citation>
    <scope>NUCLEOTIDE SEQUENCE [LARGE SCALE GENOMIC DNA]</scope>
    <source>
        <strain evidence="5 6">AG-B5</strain>
    </source>
</reference>